<feature type="coiled-coil region" evidence="1">
    <location>
        <begin position="342"/>
        <end position="369"/>
    </location>
</feature>
<dbReference type="EMBL" id="PJAI02000003">
    <property type="protein sequence ID" value="TYK66668.1"/>
    <property type="molecule type" value="Genomic_DNA"/>
</dbReference>
<dbReference type="RefSeq" id="WP_101344750.1">
    <property type="nucleotide sequence ID" value="NZ_PJAI02000003.1"/>
</dbReference>
<organism evidence="2 3">
    <name type="scientific">Colwellia echini</name>
    <dbReference type="NCBI Taxonomy" id="1982103"/>
    <lineage>
        <taxon>Bacteria</taxon>
        <taxon>Pseudomonadati</taxon>
        <taxon>Pseudomonadota</taxon>
        <taxon>Gammaproteobacteria</taxon>
        <taxon>Alteromonadales</taxon>
        <taxon>Colwelliaceae</taxon>
        <taxon>Colwellia</taxon>
    </lineage>
</organism>
<dbReference type="Proteomes" id="UP000815846">
    <property type="component" value="Unassembled WGS sequence"/>
</dbReference>
<protein>
    <recommendedName>
        <fullName evidence="4">Rad50/SbcC-type AAA domain-containing protein</fullName>
    </recommendedName>
</protein>
<comment type="caution">
    <text evidence="2">The sequence shown here is derived from an EMBL/GenBank/DDBJ whole genome shotgun (WGS) entry which is preliminary data.</text>
</comment>
<keyword evidence="3" id="KW-1185">Reference proteome</keyword>
<proteinExistence type="predicted"/>
<evidence type="ECO:0000256" key="1">
    <source>
        <dbReference type="SAM" id="Coils"/>
    </source>
</evidence>
<evidence type="ECO:0000313" key="2">
    <source>
        <dbReference type="EMBL" id="TYK66668.1"/>
    </source>
</evidence>
<reference evidence="2 3" key="1">
    <citation type="submission" date="2019-08" db="EMBL/GenBank/DDBJ databases">
        <title>Microbe sample from Colwellia echini.</title>
        <authorList>
            <person name="Christiansen L."/>
            <person name="Pathiraja D."/>
            <person name="Schultz-Johansen M."/>
            <person name="Choi I.-G."/>
            <person name="Stougaard P."/>
        </authorList>
    </citation>
    <scope>NUCLEOTIDE SEQUENCE [LARGE SCALE GENOMIC DNA]</scope>
    <source>
        <strain evidence="2 3">A3</strain>
    </source>
</reference>
<gene>
    <name evidence="2" type="ORF">CWS31_004875</name>
</gene>
<sequence>MSLSLKRLIVKIKTMGGGPFGLDITFDQGLVVIRLDNTHGKSTCLNSIAYALGMEKGIGATSRFPFTPVMNKTLVFEDVSYTVVSSEVFLQISNGTDEFSLQRDVFDVHGDTNIIRVQKGSLDDFTPELSDKYYINKQNDTSSERGFYAWLCKFIGWNLPTVPKTDGGESLLYPATIFPLLFVEQKRGWTGIQSTLPYYFKIKDVRKRAIEFIMNLGVHELLVKKQKLKIKHSNLLIFWQQWHMQLSNKAKLVRGEVVGLKKQPHKEFSQYSIEVEITHEKRQVLLDDLLFAKRNSLKKTKEQRVQESNTDFDIQRVKTLIIEKELSQQVTQDNFGEASQKLQLLASNLASVNMRLKSLNENKRKYEDLKKVNELGLLDGLGVEEGSCPACEQPVADALLPNIIEHDVMSAEESLSYLKNQIKTFSFILENSRQEFEHQQQLVNATRDDLFEVKAEIRRLNDSITDVSKTNLEEFIREEVKLEESIKLLEEVRVFKERVKDEVSKLYREIMLTETTINKIPKDGLTKSDKSKLYKLKRILIEHESEYGFSSFSPNDLNISFDSYLPTLENYDLGFDTSASDGIRIIWGYLLGMLELSRDFEMNHPGLLIFDEPRQQDADPVSFSSLLKKAAGSKKYNQQVILATSEKTASLNVATQGLDFKLIDLTESGEKIMRPLKQSTRTLSDNC</sequence>
<evidence type="ECO:0000313" key="3">
    <source>
        <dbReference type="Proteomes" id="UP000815846"/>
    </source>
</evidence>
<accession>A0ABY3MZN3</accession>
<keyword evidence="1" id="KW-0175">Coiled coil</keyword>
<evidence type="ECO:0008006" key="4">
    <source>
        <dbReference type="Google" id="ProtNLM"/>
    </source>
</evidence>
<name>A0ABY3MZN3_9GAMM</name>